<keyword evidence="2" id="KW-0808">Transferase</keyword>
<feature type="domain" description="Glycosyl transferase family 1" evidence="1">
    <location>
        <begin position="204"/>
        <end position="326"/>
    </location>
</feature>
<keyword evidence="3" id="KW-1185">Reference proteome</keyword>
<evidence type="ECO:0000259" key="1">
    <source>
        <dbReference type="Pfam" id="PF00534"/>
    </source>
</evidence>
<organism evidence="2 3">
    <name type="scientific">Nodularia harveyana UHCC-0300</name>
    <dbReference type="NCBI Taxonomy" id="2974287"/>
    <lineage>
        <taxon>Bacteria</taxon>
        <taxon>Bacillati</taxon>
        <taxon>Cyanobacteriota</taxon>
        <taxon>Cyanophyceae</taxon>
        <taxon>Nostocales</taxon>
        <taxon>Nodulariaceae</taxon>
        <taxon>Nodularia</taxon>
    </lineage>
</organism>
<dbReference type="EMBL" id="JAYGHG010000006">
    <property type="protein sequence ID" value="MEA5580861.1"/>
    <property type="molecule type" value="Genomic_DNA"/>
</dbReference>
<dbReference type="GO" id="GO:0016757">
    <property type="term" value="F:glycosyltransferase activity"/>
    <property type="evidence" value="ECO:0007669"/>
    <property type="project" value="UniProtKB-KW"/>
</dbReference>
<reference evidence="2 3" key="1">
    <citation type="submission" date="2023-12" db="EMBL/GenBank/DDBJ databases">
        <title>Baltic Sea Cyanobacteria.</title>
        <authorList>
            <person name="Delbaje E."/>
            <person name="Fewer D.P."/>
            <person name="Shishido T.K."/>
        </authorList>
    </citation>
    <scope>NUCLEOTIDE SEQUENCE [LARGE SCALE GENOMIC DNA]</scope>
    <source>
        <strain evidence="2 3">UHCC-0300</strain>
    </source>
</reference>
<dbReference type="SUPFAM" id="SSF53756">
    <property type="entry name" value="UDP-Glycosyltransferase/glycogen phosphorylase"/>
    <property type="match status" value="1"/>
</dbReference>
<keyword evidence="2" id="KW-0328">Glycosyltransferase</keyword>
<dbReference type="RefSeq" id="WP_323195205.1">
    <property type="nucleotide sequence ID" value="NZ_JAYGHG010000006.1"/>
</dbReference>
<sequence length="352" mass="40553">MIPIIIKNKLKKIKYHIEKTFSSPAHIIPYGISYLKFLIGVKWKLQSHPEKIVEEYDLVFVVLDLAKGWILEAICREIATYFPGKYCFHYSESSLPPSKAYFFAHYSFLPICLKQNPHIWGSKILVFHTHPRADLGISNEELIYVMNRASKVICMCSQFARLLVSQGLNSEKVTYILGAADPQMFLPHERLNGAVGFCTAFYYRKEPERIFNIIQMMPSRNFILLGKGWEKYEKFAEMKALPNFSYIEAPYSDYPKYYAQMDIFVSTAKLEGGPIPLVETMMCNVVPVASKTGFAPDLIIHGENGFMFDINSSVQTICELIEQAYRVKTDIRKTVENLSWENFSIEIQKLLN</sequence>
<dbReference type="InterPro" id="IPR001296">
    <property type="entry name" value="Glyco_trans_1"/>
</dbReference>
<comment type="caution">
    <text evidence="2">The sequence shown here is derived from an EMBL/GenBank/DDBJ whole genome shotgun (WGS) entry which is preliminary data.</text>
</comment>
<dbReference type="Proteomes" id="UP001302120">
    <property type="component" value="Unassembled WGS sequence"/>
</dbReference>
<evidence type="ECO:0000313" key="2">
    <source>
        <dbReference type="EMBL" id="MEA5580861.1"/>
    </source>
</evidence>
<name>A0ABU5UEI0_9CYAN</name>
<accession>A0ABU5UEI0</accession>
<dbReference type="Pfam" id="PF00534">
    <property type="entry name" value="Glycos_transf_1"/>
    <property type="match status" value="1"/>
</dbReference>
<dbReference type="PANTHER" id="PTHR12526">
    <property type="entry name" value="GLYCOSYLTRANSFERASE"/>
    <property type="match status" value="1"/>
</dbReference>
<evidence type="ECO:0000313" key="3">
    <source>
        <dbReference type="Proteomes" id="UP001302120"/>
    </source>
</evidence>
<gene>
    <name evidence="2" type="ORF">VB620_05850</name>
</gene>
<dbReference type="Gene3D" id="3.40.50.2000">
    <property type="entry name" value="Glycogen Phosphorylase B"/>
    <property type="match status" value="1"/>
</dbReference>
<protein>
    <submittedName>
        <fullName evidence="2">Glycosyltransferase</fullName>
        <ecNumber evidence="2">2.4.-.-</ecNumber>
    </submittedName>
</protein>
<dbReference type="PANTHER" id="PTHR12526:SF630">
    <property type="entry name" value="GLYCOSYLTRANSFERASE"/>
    <property type="match status" value="1"/>
</dbReference>
<proteinExistence type="predicted"/>
<dbReference type="EC" id="2.4.-.-" evidence="2"/>